<dbReference type="InterPro" id="IPR009593">
    <property type="entry name" value="DUF1203"/>
</dbReference>
<protein>
    <submittedName>
        <fullName evidence="1">DUF1203 domain-containing protein</fullName>
    </submittedName>
</protein>
<dbReference type="Proteomes" id="UP001229355">
    <property type="component" value="Chromosome 1"/>
</dbReference>
<accession>A0ABY8D9W1</accession>
<reference evidence="1 2" key="1">
    <citation type="submission" date="2023-03" db="EMBL/GenBank/DDBJ databases">
        <authorList>
            <person name="Kaur S."/>
            <person name="Espinosa-Saiz D."/>
            <person name="Velazquez E."/>
            <person name="Menendez E."/>
            <person name="diCenzo G.C."/>
        </authorList>
    </citation>
    <scope>NUCLEOTIDE SEQUENCE [LARGE SCALE GENOMIC DNA]</scope>
    <source>
        <strain evidence="1 2">LMG 24692</strain>
    </source>
</reference>
<dbReference type="Pfam" id="PF06718">
    <property type="entry name" value="DUF1203"/>
    <property type="match status" value="1"/>
</dbReference>
<sequence>MALHYIPMPDDDAKRLRGGGLDAYGNQPEQRISDGAGVPCRHCLRNVDSGKSYLVLAYRPFASVQAYAETGPIFLHADECPAYDEYALPPILTSSKEYLLRGYGNDDRIVYGTGGVVAVERLPERAEELLARTDVAYVHVRSAKYNCYQCRIEIA</sequence>
<gene>
    <name evidence="1" type="ORF">PZN02_003448</name>
</gene>
<evidence type="ECO:0000313" key="2">
    <source>
        <dbReference type="Proteomes" id="UP001229355"/>
    </source>
</evidence>
<dbReference type="PIRSF" id="PIRSF034110">
    <property type="entry name" value="DUF1203"/>
    <property type="match status" value="1"/>
</dbReference>
<keyword evidence="2" id="KW-1185">Reference proteome</keyword>
<dbReference type="RefSeq" id="WP_280659161.1">
    <property type="nucleotide sequence ID" value="NZ_CP120373.1"/>
</dbReference>
<dbReference type="EMBL" id="CP120373">
    <property type="protein sequence ID" value="WEX87097.1"/>
    <property type="molecule type" value="Genomic_DNA"/>
</dbReference>
<evidence type="ECO:0000313" key="1">
    <source>
        <dbReference type="EMBL" id="WEX87097.1"/>
    </source>
</evidence>
<organism evidence="1 2">
    <name type="scientific">Sinorhizobium garamanticum</name>
    <dbReference type="NCBI Taxonomy" id="680247"/>
    <lineage>
        <taxon>Bacteria</taxon>
        <taxon>Pseudomonadati</taxon>
        <taxon>Pseudomonadota</taxon>
        <taxon>Alphaproteobacteria</taxon>
        <taxon>Hyphomicrobiales</taxon>
        <taxon>Rhizobiaceae</taxon>
        <taxon>Sinorhizobium/Ensifer group</taxon>
        <taxon>Sinorhizobium</taxon>
    </lineage>
</organism>
<name>A0ABY8D9W1_9HYPH</name>
<proteinExistence type="predicted"/>